<keyword evidence="2" id="KW-1185">Reference proteome</keyword>
<organism evidence="1 2">
    <name type="scientific">Grifola frondosa</name>
    <name type="common">Maitake</name>
    <name type="synonym">Polyporus frondosus</name>
    <dbReference type="NCBI Taxonomy" id="5627"/>
    <lineage>
        <taxon>Eukaryota</taxon>
        <taxon>Fungi</taxon>
        <taxon>Dikarya</taxon>
        <taxon>Basidiomycota</taxon>
        <taxon>Agaricomycotina</taxon>
        <taxon>Agaricomycetes</taxon>
        <taxon>Polyporales</taxon>
        <taxon>Grifolaceae</taxon>
        <taxon>Grifola</taxon>
    </lineage>
</organism>
<evidence type="ECO:0000313" key="2">
    <source>
        <dbReference type="Proteomes" id="UP000092993"/>
    </source>
</evidence>
<dbReference type="STRING" id="5627.A0A1C7MNP2"/>
<dbReference type="Proteomes" id="UP000092993">
    <property type="component" value="Unassembled WGS sequence"/>
</dbReference>
<dbReference type="AlphaFoldDB" id="A0A1C7MNP2"/>
<accession>A0A1C7MNP2</accession>
<gene>
    <name evidence="1" type="ORF">A0H81_03282</name>
</gene>
<sequence>MCGNVPPEECFAPLSAYARRVREVQEELRDLSIQATQVIMTSDETDEQWWDEVRAQGRLRTDHNREGAGEQFGNAGLWCVFVRSAAFPILMVTFVAPW</sequence>
<protein>
    <submittedName>
        <fullName evidence="1">Uncharacterized protein</fullName>
    </submittedName>
</protein>
<name>A0A1C7MNP2_GRIFR</name>
<dbReference type="OrthoDB" id="423313at2759"/>
<proteinExistence type="predicted"/>
<comment type="caution">
    <text evidence="1">The sequence shown here is derived from an EMBL/GenBank/DDBJ whole genome shotgun (WGS) entry which is preliminary data.</text>
</comment>
<dbReference type="EMBL" id="LUGG01000003">
    <property type="protein sequence ID" value="OBZ76574.1"/>
    <property type="molecule type" value="Genomic_DNA"/>
</dbReference>
<reference evidence="1 2" key="1">
    <citation type="submission" date="2016-03" db="EMBL/GenBank/DDBJ databases">
        <title>Whole genome sequencing of Grifola frondosa 9006-11.</title>
        <authorList>
            <person name="Min B."/>
            <person name="Park H."/>
            <person name="Kim J.-G."/>
            <person name="Cho H."/>
            <person name="Oh Y.-L."/>
            <person name="Kong W.-S."/>
            <person name="Choi I.-G."/>
        </authorList>
    </citation>
    <scope>NUCLEOTIDE SEQUENCE [LARGE SCALE GENOMIC DNA]</scope>
    <source>
        <strain evidence="1 2">9006-11</strain>
    </source>
</reference>
<evidence type="ECO:0000313" key="1">
    <source>
        <dbReference type="EMBL" id="OBZ76574.1"/>
    </source>
</evidence>